<reference evidence="6" key="1">
    <citation type="submission" date="2021-10" db="EMBL/GenBank/DDBJ databases">
        <title>Tropical sea cucumber genome reveals ecological adaptation and Cuvierian tubules defense mechanism.</title>
        <authorList>
            <person name="Chen T."/>
        </authorList>
    </citation>
    <scope>NUCLEOTIDE SEQUENCE</scope>
    <source>
        <strain evidence="6">Nanhai2018</strain>
        <tissue evidence="6">Muscle</tissue>
    </source>
</reference>
<feature type="region of interest" description="Disordered" evidence="3">
    <location>
        <begin position="228"/>
        <end position="270"/>
    </location>
</feature>
<evidence type="ECO:0000313" key="6">
    <source>
        <dbReference type="EMBL" id="KAJ8031885.1"/>
    </source>
</evidence>
<dbReference type="SUPFAM" id="SSF56487">
    <property type="entry name" value="SRCR-like"/>
    <property type="match status" value="1"/>
</dbReference>
<keyword evidence="7" id="KW-1185">Reference proteome</keyword>
<feature type="compositionally biased region" description="Polar residues" evidence="3">
    <location>
        <begin position="163"/>
        <end position="181"/>
    </location>
</feature>
<evidence type="ECO:0000256" key="4">
    <source>
        <dbReference type="SAM" id="Phobius"/>
    </source>
</evidence>
<name>A0A9Q1BSD7_HOLLE</name>
<feature type="compositionally biased region" description="Polar residues" evidence="3">
    <location>
        <begin position="231"/>
        <end position="251"/>
    </location>
</feature>
<evidence type="ECO:0000256" key="1">
    <source>
        <dbReference type="ARBA" id="ARBA00023157"/>
    </source>
</evidence>
<dbReference type="PANTHER" id="PTHR48071:SF18">
    <property type="entry name" value="DELETED IN MALIGNANT BRAIN TUMORS 1 PROTEIN-RELATED"/>
    <property type="match status" value="1"/>
</dbReference>
<evidence type="ECO:0000256" key="3">
    <source>
        <dbReference type="SAM" id="MobiDB-lite"/>
    </source>
</evidence>
<comment type="caution">
    <text evidence="2">Lacks conserved residue(s) required for the propagation of feature annotation.</text>
</comment>
<dbReference type="OrthoDB" id="536948at2759"/>
<dbReference type="PANTHER" id="PTHR48071">
    <property type="entry name" value="SRCR DOMAIN-CONTAINING PROTEIN"/>
    <property type="match status" value="1"/>
</dbReference>
<dbReference type="SMART" id="SM00202">
    <property type="entry name" value="SR"/>
    <property type="match status" value="1"/>
</dbReference>
<feature type="region of interest" description="Disordered" evidence="3">
    <location>
        <begin position="157"/>
        <end position="187"/>
    </location>
</feature>
<accession>A0A9Q1BSD7</accession>
<keyword evidence="4" id="KW-0472">Membrane</keyword>
<evidence type="ECO:0000259" key="5">
    <source>
        <dbReference type="PROSITE" id="PS50287"/>
    </source>
</evidence>
<comment type="caution">
    <text evidence="6">The sequence shown here is derived from an EMBL/GenBank/DDBJ whole genome shotgun (WGS) entry which is preliminary data.</text>
</comment>
<dbReference type="EMBL" id="JAIZAY010000012">
    <property type="protein sequence ID" value="KAJ8031885.1"/>
    <property type="molecule type" value="Genomic_DNA"/>
</dbReference>
<protein>
    <submittedName>
        <fullName evidence="6">Lysyl oxidase-like 2</fullName>
    </submittedName>
</protein>
<dbReference type="Gene3D" id="3.10.250.10">
    <property type="entry name" value="SRCR-like domain"/>
    <property type="match status" value="1"/>
</dbReference>
<dbReference type="InterPro" id="IPR036772">
    <property type="entry name" value="SRCR-like_dom_sf"/>
</dbReference>
<dbReference type="Proteomes" id="UP001152320">
    <property type="component" value="Chromosome 12"/>
</dbReference>
<evidence type="ECO:0000313" key="7">
    <source>
        <dbReference type="Proteomes" id="UP001152320"/>
    </source>
</evidence>
<feature type="domain" description="SRCR" evidence="5">
    <location>
        <begin position="35"/>
        <end position="143"/>
    </location>
</feature>
<evidence type="ECO:0000256" key="2">
    <source>
        <dbReference type="PROSITE-ProRule" id="PRU00196"/>
    </source>
</evidence>
<feature type="disulfide bond" evidence="2">
    <location>
        <begin position="101"/>
        <end position="111"/>
    </location>
</feature>
<organism evidence="6 7">
    <name type="scientific">Holothuria leucospilota</name>
    <name type="common">Black long sea cucumber</name>
    <name type="synonym">Mertensiothuria leucospilota</name>
    <dbReference type="NCBI Taxonomy" id="206669"/>
    <lineage>
        <taxon>Eukaryota</taxon>
        <taxon>Metazoa</taxon>
        <taxon>Echinodermata</taxon>
        <taxon>Eleutherozoa</taxon>
        <taxon>Echinozoa</taxon>
        <taxon>Holothuroidea</taxon>
        <taxon>Aspidochirotacea</taxon>
        <taxon>Aspidochirotida</taxon>
        <taxon>Holothuriidae</taxon>
        <taxon>Holothuria</taxon>
    </lineage>
</organism>
<sequence length="353" mass="38763">MGRDHRSLTLFKSAQGDLKPSSPGGSYSCATSSNLRLYNKGHMHGQGRVEILCDGQWGTISSNDTNLDVVVCRYQGFDQNWRPNRTTEFGEGSGTVWDVRCNGEELKIQDCCINPTDPVEYFFYGSENLTFFDHEKDIGVKCRGQYIGDMSQNERFHKDDIKSTQSDDSVETDTISSTGGQSKDHGNSPEIIAVDVVGFALILAAIALCGFLISRRLAVTSYASKEKDHSQTLLSPSSHVTVHAETTSQDPQPDESGLVHTEETDSHGPALTEVNLVYEPAIEMAETSLVGKRQDSRELTDSSDPVLTEVNPCYGAAVKMTGTFVAAQLDGQETIDLEDVPALTDENFYYEKC</sequence>
<feature type="transmembrane region" description="Helical" evidence="4">
    <location>
        <begin position="191"/>
        <end position="213"/>
    </location>
</feature>
<dbReference type="AlphaFoldDB" id="A0A9Q1BSD7"/>
<dbReference type="Pfam" id="PF00530">
    <property type="entry name" value="SRCR"/>
    <property type="match status" value="1"/>
</dbReference>
<dbReference type="InterPro" id="IPR001190">
    <property type="entry name" value="SRCR"/>
</dbReference>
<keyword evidence="4" id="KW-1133">Transmembrane helix</keyword>
<keyword evidence="1 2" id="KW-1015">Disulfide bond</keyword>
<keyword evidence="4" id="KW-0812">Transmembrane</keyword>
<dbReference type="GO" id="GO:0016020">
    <property type="term" value="C:membrane"/>
    <property type="evidence" value="ECO:0007669"/>
    <property type="project" value="InterPro"/>
</dbReference>
<proteinExistence type="predicted"/>
<dbReference type="PROSITE" id="PS50287">
    <property type="entry name" value="SRCR_2"/>
    <property type="match status" value="1"/>
</dbReference>
<gene>
    <name evidence="6" type="ORF">HOLleu_25237</name>
</gene>